<protein>
    <submittedName>
        <fullName evidence="1">Uncharacterized protein</fullName>
    </submittedName>
</protein>
<dbReference type="OrthoDB" id="4225547at2"/>
<reference evidence="1" key="2">
    <citation type="submission" date="2020-09" db="EMBL/GenBank/DDBJ databases">
        <authorList>
            <person name="Sun Q."/>
            <person name="Zhou Y."/>
        </authorList>
    </citation>
    <scope>NUCLEOTIDE SEQUENCE</scope>
    <source>
        <strain evidence="1">CGMCC 4.7138</strain>
    </source>
</reference>
<sequence length="205" mass="21372">MTTGALTTGALTTGASTTGGFGDYPALLDALHADVASGRFVASPSGRVLASARALGGDGTRRFTRFGLACVPAPGGSARDDVTAGRFAEGLLTLQREVVHRTLTHTIARLGERASEGTSLLTRPQLQADLADVAMELQEAAAEPAEETGRDVRWARHLRLTRAGRVLLRLLGGYSMLAEGPGVDLYLAEVTGNVYLQPEAGDGDV</sequence>
<comment type="caution">
    <text evidence="1">The sequence shown here is derived from an EMBL/GenBank/DDBJ whole genome shotgun (WGS) entry which is preliminary data.</text>
</comment>
<reference evidence="1" key="1">
    <citation type="journal article" date="2014" name="Int. J. Syst. Evol. Microbiol.">
        <title>Complete genome sequence of Corynebacterium casei LMG S-19264T (=DSM 44701T), isolated from a smear-ripened cheese.</title>
        <authorList>
            <consortium name="US DOE Joint Genome Institute (JGI-PGF)"/>
            <person name="Walter F."/>
            <person name="Albersmeier A."/>
            <person name="Kalinowski J."/>
            <person name="Ruckert C."/>
        </authorList>
    </citation>
    <scope>NUCLEOTIDE SEQUENCE</scope>
    <source>
        <strain evidence="1">CGMCC 4.7138</strain>
    </source>
</reference>
<dbReference type="Proteomes" id="UP000653480">
    <property type="component" value="Unassembled WGS sequence"/>
</dbReference>
<dbReference type="AlphaFoldDB" id="A0A8H9GZV5"/>
<evidence type="ECO:0000313" key="1">
    <source>
        <dbReference type="EMBL" id="GGO15737.1"/>
    </source>
</evidence>
<organism evidence="1 2">
    <name type="scientific">Microbispora bryophytorum</name>
    <dbReference type="NCBI Taxonomy" id="1460882"/>
    <lineage>
        <taxon>Bacteria</taxon>
        <taxon>Bacillati</taxon>
        <taxon>Actinomycetota</taxon>
        <taxon>Actinomycetes</taxon>
        <taxon>Streptosporangiales</taxon>
        <taxon>Streptosporangiaceae</taxon>
        <taxon>Microbispora</taxon>
    </lineage>
</organism>
<dbReference type="EMBL" id="BMMN01000006">
    <property type="protein sequence ID" value="GGO15737.1"/>
    <property type="molecule type" value="Genomic_DNA"/>
</dbReference>
<keyword evidence="2" id="KW-1185">Reference proteome</keyword>
<accession>A0A8H9GZV5</accession>
<proteinExistence type="predicted"/>
<name>A0A8H9GZV5_9ACTN</name>
<gene>
    <name evidence="1" type="ORF">GCM10011574_37530</name>
</gene>
<dbReference type="RefSeq" id="WP_142573785.1">
    <property type="nucleotide sequence ID" value="NZ_BMMN01000006.1"/>
</dbReference>
<evidence type="ECO:0000313" key="2">
    <source>
        <dbReference type="Proteomes" id="UP000653480"/>
    </source>
</evidence>